<sequence>MPAHRTGVGKVTLKEGSKNPESGSLPVVYNSSFLDLPTSLCNALALAHKNSRLGHLDTTPMPLALQPTILALHAQIRAVMTLP</sequence>
<reference evidence="2 3" key="1">
    <citation type="journal article" date="2012" name="PLoS Pathog.">
        <title>Comparative pathogenomics reveals horizontally acquired novel virulence genes in fungi infecting cereal hosts.</title>
        <authorList>
            <person name="Gardiner D.M."/>
            <person name="McDonald M.C."/>
            <person name="Covarelli L."/>
            <person name="Solomon P.S."/>
            <person name="Rusu A.G."/>
            <person name="Marshall M."/>
            <person name="Kazan K."/>
            <person name="Chakraborty S."/>
            <person name="McDonald B.A."/>
            <person name="Manners J.M."/>
        </authorList>
    </citation>
    <scope>NUCLEOTIDE SEQUENCE [LARGE SCALE GENOMIC DNA]</scope>
    <source>
        <strain evidence="2 3">CS3096</strain>
    </source>
</reference>
<gene>
    <name evidence="2" type="ORF">FPSE_02986</name>
</gene>
<comment type="caution">
    <text evidence="2">The sequence shown here is derived from an EMBL/GenBank/DDBJ whole genome shotgun (WGS) entry which is preliminary data.</text>
</comment>
<evidence type="ECO:0000256" key="1">
    <source>
        <dbReference type="SAM" id="MobiDB-lite"/>
    </source>
</evidence>
<keyword evidence="3" id="KW-1185">Reference proteome</keyword>
<feature type="region of interest" description="Disordered" evidence="1">
    <location>
        <begin position="1"/>
        <end position="23"/>
    </location>
</feature>
<proteinExistence type="predicted"/>
<dbReference type="KEGG" id="fpu:FPSE_02986"/>
<accession>K3W203</accession>
<dbReference type="AlphaFoldDB" id="K3W203"/>
<evidence type="ECO:0000313" key="2">
    <source>
        <dbReference type="EMBL" id="EKJ76800.1"/>
    </source>
</evidence>
<dbReference type="HOGENOM" id="CLU_2542685_0_0_1"/>
<protein>
    <submittedName>
        <fullName evidence="2">Uncharacterized protein</fullName>
    </submittedName>
</protein>
<organism evidence="2 3">
    <name type="scientific">Fusarium pseudograminearum (strain CS3096)</name>
    <name type="common">Wheat and barley crown-rot fungus</name>
    <dbReference type="NCBI Taxonomy" id="1028729"/>
    <lineage>
        <taxon>Eukaryota</taxon>
        <taxon>Fungi</taxon>
        <taxon>Dikarya</taxon>
        <taxon>Ascomycota</taxon>
        <taxon>Pezizomycotina</taxon>
        <taxon>Sordariomycetes</taxon>
        <taxon>Hypocreomycetidae</taxon>
        <taxon>Hypocreales</taxon>
        <taxon>Nectriaceae</taxon>
        <taxon>Fusarium</taxon>
    </lineage>
</organism>
<dbReference type="GeneID" id="20361605"/>
<name>K3W203_FUSPC</name>
<dbReference type="EMBL" id="AFNW01000066">
    <property type="protein sequence ID" value="EKJ76800.1"/>
    <property type="molecule type" value="Genomic_DNA"/>
</dbReference>
<evidence type="ECO:0000313" key="3">
    <source>
        <dbReference type="Proteomes" id="UP000007978"/>
    </source>
</evidence>
<dbReference type="OrthoDB" id="10268543at2759"/>
<dbReference type="RefSeq" id="XP_009254380.1">
    <property type="nucleotide sequence ID" value="XM_009256105.1"/>
</dbReference>
<dbReference type="Proteomes" id="UP000007978">
    <property type="component" value="Chromosome 3"/>
</dbReference>